<reference evidence="1" key="1">
    <citation type="submission" date="2019-12" db="EMBL/GenBank/DDBJ databases">
        <title>Genome sequencing and annotation of Brassica cretica.</title>
        <authorList>
            <person name="Studholme D.J."/>
            <person name="Sarris P."/>
        </authorList>
    </citation>
    <scope>NUCLEOTIDE SEQUENCE</scope>
    <source>
        <strain evidence="1">PFS-109/04</strain>
        <tissue evidence="1">Leaf</tissue>
    </source>
</reference>
<evidence type="ECO:0000313" key="2">
    <source>
        <dbReference type="Proteomes" id="UP000712600"/>
    </source>
</evidence>
<sequence>MVWTVEALCDIKISRVLLESSVTQWSTTLDQASVPINLLPLWRRLRRAMDQIETNRVTVIQREGNRVASSIAFSALQVQWQQSNVATNGPVWLHPLIRREAARTV</sequence>
<dbReference type="EMBL" id="QGKX02001290">
    <property type="protein sequence ID" value="KAF3536848.1"/>
    <property type="molecule type" value="Genomic_DNA"/>
</dbReference>
<protein>
    <recommendedName>
        <fullName evidence="3">RNase H type-1 domain-containing protein</fullName>
    </recommendedName>
</protein>
<proteinExistence type="predicted"/>
<evidence type="ECO:0008006" key="3">
    <source>
        <dbReference type="Google" id="ProtNLM"/>
    </source>
</evidence>
<accession>A0A8S9QE23</accession>
<evidence type="ECO:0000313" key="1">
    <source>
        <dbReference type="EMBL" id="KAF3536848.1"/>
    </source>
</evidence>
<organism evidence="1 2">
    <name type="scientific">Brassica cretica</name>
    <name type="common">Mustard</name>
    <dbReference type="NCBI Taxonomy" id="69181"/>
    <lineage>
        <taxon>Eukaryota</taxon>
        <taxon>Viridiplantae</taxon>
        <taxon>Streptophyta</taxon>
        <taxon>Embryophyta</taxon>
        <taxon>Tracheophyta</taxon>
        <taxon>Spermatophyta</taxon>
        <taxon>Magnoliopsida</taxon>
        <taxon>eudicotyledons</taxon>
        <taxon>Gunneridae</taxon>
        <taxon>Pentapetalae</taxon>
        <taxon>rosids</taxon>
        <taxon>malvids</taxon>
        <taxon>Brassicales</taxon>
        <taxon>Brassicaceae</taxon>
        <taxon>Brassiceae</taxon>
        <taxon>Brassica</taxon>
    </lineage>
</organism>
<comment type="caution">
    <text evidence="1">The sequence shown here is derived from an EMBL/GenBank/DDBJ whole genome shotgun (WGS) entry which is preliminary data.</text>
</comment>
<gene>
    <name evidence="1" type="ORF">F2Q69_00019726</name>
</gene>
<name>A0A8S9QE23_BRACR</name>
<dbReference type="Proteomes" id="UP000712600">
    <property type="component" value="Unassembled WGS sequence"/>
</dbReference>
<dbReference type="AlphaFoldDB" id="A0A8S9QE23"/>